<organism evidence="2">
    <name type="scientific">Oryza glumipatula</name>
    <dbReference type="NCBI Taxonomy" id="40148"/>
    <lineage>
        <taxon>Eukaryota</taxon>
        <taxon>Viridiplantae</taxon>
        <taxon>Streptophyta</taxon>
        <taxon>Embryophyta</taxon>
        <taxon>Tracheophyta</taxon>
        <taxon>Spermatophyta</taxon>
        <taxon>Magnoliopsida</taxon>
        <taxon>Liliopsida</taxon>
        <taxon>Poales</taxon>
        <taxon>Poaceae</taxon>
        <taxon>BOP clade</taxon>
        <taxon>Oryzoideae</taxon>
        <taxon>Oryzeae</taxon>
        <taxon>Oryzinae</taxon>
        <taxon>Oryza</taxon>
    </lineage>
</organism>
<feature type="compositionally biased region" description="Basic and acidic residues" evidence="1">
    <location>
        <begin position="84"/>
        <end position="103"/>
    </location>
</feature>
<dbReference type="EnsemblPlants" id="OGLUM02G25160.1">
    <property type="protein sequence ID" value="OGLUM02G25160.1"/>
    <property type="gene ID" value="OGLUM02G25160"/>
</dbReference>
<dbReference type="Gramene" id="OGLUM02G25160.1">
    <property type="protein sequence ID" value="OGLUM02G25160.1"/>
    <property type="gene ID" value="OGLUM02G25160"/>
</dbReference>
<reference evidence="2" key="2">
    <citation type="submission" date="2018-05" db="EMBL/GenBank/DDBJ databases">
        <title>OgluRS3 (Oryza glumaepatula Reference Sequence Version 3).</title>
        <authorList>
            <person name="Zhang J."/>
            <person name="Kudrna D."/>
            <person name="Lee S."/>
            <person name="Talag J."/>
            <person name="Welchert J."/>
            <person name="Wing R.A."/>
        </authorList>
    </citation>
    <scope>NUCLEOTIDE SEQUENCE [LARGE SCALE GENOMIC DNA]</scope>
</reference>
<keyword evidence="3" id="KW-1185">Reference proteome</keyword>
<evidence type="ECO:0000313" key="2">
    <source>
        <dbReference type="EnsemblPlants" id="OGLUM02G25160.1"/>
    </source>
</evidence>
<evidence type="ECO:0000313" key="3">
    <source>
        <dbReference type="Proteomes" id="UP000026961"/>
    </source>
</evidence>
<sequence length="120" mass="13191">MVEPERKKGWEDGGKGSLLLPFLGSEAGEMRGSGVAALAAWGVRRRGRLRANQGGRRDRRASFSLVARKRWTTRMQRVVDRAAEIESREREEQRGVIKGKDGELAAGVSGSAPERMGTRA</sequence>
<protein>
    <submittedName>
        <fullName evidence="2">Uncharacterized protein</fullName>
    </submittedName>
</protein>
<dbReference type="HOGENOM" id="CLU_2053287_0_0_1"/>
<feature type="region of interest" description="Disordered" evidence="1">
    <location>
        <begin position="84"/>
        <end position="120"/>
    </location>
</feature>
<accession>A0A0D9YV81</accession>
<dbReference type="Proteomes" id="UP000026961">
    <property type="component" value="Chromosome 2"/>
</dbReference>
<dbReference type="AlphaFoldDB" id="A0A0D9YV81"/>
<evidence type="ECO:0000256" key="1">
    <source>
        <dbReference type="SAM" id="MobiDB-lite"/>
    </source>
</evidence>
<proteinExistence type="predicted"/>
<reference evidence="2" key="1">
    <citation type="submission" date="2015-04" db="UniProtKB">
        <authorList>
            <consortium name="EnsemblPlants"/>
        </authorList>
    </citation>
    <scope>IDENTIFICATION</scope>
</reference>
<name>A0A0D9YV81_9ORYZ</name>